<dbReference type="SMART" id="SM00354">
    <property type="entry name" value="HTH_LACI"/>
    <property type="match status" value="1"/>
</dbReference>
<dbReference type="PANTHER" id="PTHR30146:SF148">
    <property type="entry name" value="HTH-TYPE TRANSCRIPTIONAL REPRESSOR PURR-RELATED"/>
    <property type="match status" value="1"/>
</dbReference>
<sequence>MATTIKDIAKSLGISHSTVSRALTGSKNVNEKTKEEIFKAVKELNYTPNMSARSLRMDKAYNIGVFFSTIDNGTSAFVFQTVINNVYRNIDKKYNVIVKGIDTYEKNTINPKNYDGILVVSQKVDDDEFIKEILEKEIPLVVINRKVNFDVINIFTDESIGTCKGVEELIKKGHKDIAIIEGIENFDSTKMRRKGYLEAFKKYNIDLNKNLIVNGDFTVKGGYIQAKKIIEKKEYFSAIFAFNDEMAAGAIKALAEKGLKVPDDISILGFDGSEFGEFLTPSITTIKRPIGEIAKIAIDLLFKLINNDENIYDKKIYLQSKLEMGNSIKNLINTQ</sequence>
<evidence type="ECO:0000256" key="2">
    <source>
        <dbReference type="ARBA" id="ARBA00023015"/>
    </source>
</evidence>
<dbReference type="Pfam" id="PF00356">
    <property type="entry name" value="LacI"/>
    <property type="match status" value="1"/>
</dbReference>
<gene>
    <name evidence="6" type="ORF">psyc5s11_28370</name>
</gene>
<dbReference type="InterPro" id="IPR046335">
    <property type="entry name" value="LacI/GalR-like_sensor"/>
</dbReference>
<dbReference type="SUPFAM" id="SSF47413">
    <property type="entry name" value="lambda repressor-like DNA-binding domains"/>
    <property type="match status" value="1"/>
</dbReference>
<proteinExistence type="predicted"/>
<dbReference type="PROSITE" id="PS50932">
    <property type="entry name" value="HTH_LACI_2"/>
    <property type="match status" value="1"/>
</dbReference>
<dbReference type="Gene3D" id="1.10.260.40">
    <property type="entry name" value="lambda repressor-like DNA-binding domains"/>
    <property type="match status" value="1"/>
</dbReference>
<dbReference type="PANTHER" id="PTHR30146">
    <property type="entry name" value="LACI-RELATED TRANSCRIPTIONAL REPRESSOR"/>
    <property type="match status" value="1"/>
</dbReference>
<dbReference type="Gene3D" id="3.40.50.2300">
    <property type="match status" value="2"/>
</dbReference>
<dbReference type="CDD" id="cd06267">
    <property type="entry name" value="PBP1_LacI_sugar_binding-like"/>
    <property type="match status" value="1"/>
</dbReference>
<dbReference type="InterPro" id="IPR028082">
    <property type="entry name" value="Peripla_BP_I"/>
</dbReference>
<keyword evidence="7" id="KW-1185">Reference proteome</keyword>
<evidence type="ECO:0000256" key="4">
    <source>
        <dbReference type="ARBA" id="ARBA00023163"/>
    </source>
</evidence>
<organism evidence="6 7">
    <name type="scientific">Clostridium gelidum</name>
    <dbReference type="NCBI Taxonomy" id="704125"/>
    <lineage>
        <taxon>Bacteria</taxon>
        <taxon>Bacillati</taxon>
        <taxon>Bacillota</taxon>
        <taxon>Clostridia</taxon>
        <taxon>Eubacteriales</taxon>
        <taxon>Clostridiaceae</taxon>
        <taxon>Clostridium</taxon>
    </lineage>
</organism>
<keyword evidence="1" id="KW-0678">Repressor</keyword>
<keyword evidence="4" id="KW-0804">Transcription</keyword>
<dbReference type="InterPro" id="IPR010982">
    <property type="entry name" value="Lambda_DNA-bd_dom_sf"/>
</dbReference>
<dbReference type="Proteomes" id="UP000824633">
    <property type="component" value="Chromosome"/>
</dbReference>
<dbReference type="RefSeq" id="WP_224033175.1">
    <property type="nucleotide sequence ID" value="NZ_AP024849.1"/>
</dbReference>
<dbReference type="SUPFAM" id="SSF53822">
    <property type="entry name" value="Periplasmic binding protein-like I"/>
    <property type="match status" value="1"/>
</dbReference>
<reference evidence="7" key="1">
    <citation type="submission" date="2021-07" db="EMBL/GenBank/DDBJ databases">
        <title>Complete genome sequencing of a Clostridium isolate.</title>
        <authorList>
            <person name="Ueki A."/>
            <person name="Tonouchi A."/>
        </authorList>
    </citation>
    <scope>NUCLEOTIDE SEQUENCE [LARGE SCALE GENOMIC DNA]</scope>
    <source>
        <strain evidence="7">C5S11</strain>
    </source>
</reference>
<name>A0ABM7T4F4_9CLOT</name>
<accession>A0ABM7T4F4</accession>
<dbReference type="Pfam" id="PF13377">
    <property type="entry name" value="Peripla_BP_3"/>
    <property type="match status" value="1"/>
</dbReference>
<keyword evidence="2" id="KW-0805">Transcription regulation</keyword>
<evidence type="ECO:0000313" key="7">
    <source>
        <dbReference type="Proteomes" id="UP000824633"/>
    </source>
</evidence>
<evidence type="ECO:0000313" key="6">
    <source>
        <dbReference type="EMBL" id="BCZ46770.1"/>
    </source>
</evidence>
<dbReference type="EMBL" id="AP024849">
    <property type="protein sequence ID" value="BCZ46770.1"/>
    <property type="molecule type" value="Genomic_DNA"/>
</dbReference>
<feature type="domain" description="HTH lacI-type" evidence="5">
    <location>
        <begin position="3"/>
        <end position="57"/>
    </location>
</feature>
<evidence type="ECO:0000256" key="3">
    <source>
        <dbReference type="ARBA" id="ARBA00023125"/>
    </source>
</evidence>
<dbReference type="InterPro" id="IPR000843">
    <property type="entry name" value="HTH_LacI"/>
</dbReference>
<keyword evidence="3" id="KW-0238">DNA-binding</keyword>
<dbReference type="CDD" id="cd01392">
    <property type="entry name" value="HTH_LacI"/>
    <property type="match status" value="1"/>
</dbReference>
<evidence type="ECO:0000256" key="1">
    <source>
        <dbReference type="ARBA" id="ARBA00022491"/>
    </source>
</evidence>
<evidence type="ECO:0000259" key="5">
    <source>
        <dbReference type="PROSITE" id="PS50932"/>
    </source>
</evidence>
<protein>
    <submittedName>
        <fullName evidence="6">LacI family transcriptional regulator</fullName>
    </submittedName>
</protein>